<proteinExistence type="predicted"/>
<sequence length="141" mass="15551">MDKVIATAEVINNGNQYTSNVTINQHELLADEPIEKGGEDLGPAPGDYLCAALASCKAITLRMYAQRKAWNVTEIKVTVDLIRNTEKASVENTFICQLSFTGNLDDEQLKRLEVIANSCPLHKLLSKPSHIISKLDQPKIS</sequence>
<accession>A0A5J5IIT7</accession>
<protein>
    <submittedName>
        <fullName evidence="1">OsmC family protein</fullName>
    </submittedName>
</protein>
<organism evidence="1 2">
    <name type="scientific">Ginsengibacter hankyongi</name>
    <dbReference type="NCBI Taxonomy" id="2607284"/>
    <lineage>
        <taxon>Bacteria</taxon>
        <taxon>Pseudomonadati</taxon>
        <taxon>Bacteroidota</taxon>
        <taxon>Chitinophagia</taxon>
        <taxon>Chitinophagales</taxon>
        <taxon>Chitinophagaceae</taxon>
        <taxon>Ginsengibacter</taxon>
    </lineage>
</organism>
<name>A0A5J5IIT7_9BACT</name>
<evidence type="ECO:0000313" key="2">
    <source>
        <dbReference type="Proteomes" id="UP000326903"/>
    </source>
</evidence>
<evidence type="ECO:0000313" key="1">
    <source>
        <dbReference type="EMBL" id="KAA9040940.1"/>
    </source>
</evidence>
<gene>
    <name evidence="1" type="ORF">FW778_02565</name>
</gene>
<comment type="caution">
    <text evidence="1">The sequence shown here is derived from an EMBL/GenBank/DDBJ whole genome shotgun (WGS) entry which is preliminary data.</text>
</comment>
<dbReference type="InterPro" id="IPR015946">
    <property type="entry name" value="KH_dom-like_a/b"/>
</dbReference>
<dbReference type="Proteomes" id="UP000326903">
    <property type="component" value="Unassembled WGS sequence"/>
</dbReference>
<dbReference type="Pfam" id="PF02566">
    <property type="entry name" value="OsmC"/>
    <property type="match status" value="1"/>
</dbReference>
<dbReference type="Gene3D" id="3.30.300.20">
    <property type="match status" value="1"/>
</dbReference>
<reference evidence="1 2" key="1">
    <citation type="submission" date="2019-09" db="EMBL/GenBank/DDBJ databases">
        <title>Draft genome sequence of Ginsengibacter sp. BR5-29.</title>
        <authorList>
            <person name="Im W.-T."/>
        </authorList>
    </citation>
    <scope>NUCLEOTIDE SEQUENCE [LARGE SCALE GENOMIC DNA]</scope>
    <source>
        <strain evidence="1 2">BR5-29</strain>
    </source>
</reference>
<dbReference type="AlphaFoldDB" id="A0A5J5IIT7"/>
<dbReference type="EMBL" id="VYQF01000001">
    <property type="protein sequence ID" value="KAA9040940.1"/>
    <property type="molecule type" value="Genomic_DNA"/>
</dbReference>
<keyword evidence="2" id="KW-1185">Reference proteome</keyword>
<dbReference type="PANTHER" id="PTHR39624">
    <property type="entry name" value="PROTEIN INVOLVED IN RIMO-MEDIATED BETA-METHYLTHIOLATION OF RIBOSOMAL PROTEIN S12 YCAO"/>
    <property type="match status" value="1"/>
</dbReference>
<dbReference type="InterPro" id="IPR003718">
    <property type="entry name" value="OsmC/Ohr_fam"/>
</dbReference>
<dbReference type="PANTHER" id="PTHR39624:SF2">
    <property type="entry name" value="OSMC-LIKE PROTEIN"/>
    <property type="match status" value="1"/>
</dbReference>
<dbReference type="InterPro" id="IPR036102">
    <property type="entry name" value="OsmC/Ohrsf"/>
</dbReference>
<dbReference type="RefSeq" id="WP_150413029.1">
    <property type="nucleotide sequence ID" value="NZ_VYQF01000001.1"/>
</dbReference>
<dbReference type="SUPFAM" id="SSF82784">
    <property type="entry name" value="OsmC-like"/>
    <property type="match status" value="1"/>
</dbReference>